<name>A0A158JTU0_9BURK</name>
<protein>
    <submittedName>
        <fullName evidence="1">Glutathione S-transferase domain-containing protein</fullName>
    </submittedName>
</protein>
<reference evidence="1 2" key="1">
    <citation type="submission" date="2016-01" db="EMBL/GenBank/DDBJ databases">
        <authorList>
            <person name="Oliw E.H."/>
        </authorList>
    </citation>
    <scope>NUCLEOTIDE SEQUENCE [LARGE SCALE GENOMIC DNA]</scope>
    <source>
        <strain evidence="1">LMG 27134</strain>
    </source>
</reference>
<proteinExistence type="predicted"/>
<dbReference type="Proteomes" id="UP000054683">
    <property type="component" value="Unassembled WGS sequence"/>
</dbReference>
<sequence>MMSKRAELELLDAISVYFHLATPGLGPDVEIYQNAEWGFRQCDKALKGRVRRSTC</sequence>
<dbReference type="AlphaFoldDB" id="A0A158JTU0"/>
<gene>
    <name evidence="1" type="ORF">AWB69_08707</name>
</gene>
<keyword evidence="1" id="KW-0808">Transferase</keyword>
<evidence type="ECO:0000313" key="1">
    <source>
        <dbReference type="EMBL" id="SAL71839.1"/>
    </source>
</evidence>
<dbReference type="EMBL" id="FCOK02000116">
    <property type="protein sequence ID" value="SAL71839.1"/>
    <property type="molecule type" value="Genomic_DNA"/>
</dbReference>
<dbReference type="GO" id="GO:0016740">
    <property type="term" value="F:transferase activity"/>
    <property type="evidence" value="ECO:0007669"/>
    <property type="project" value="UniProtKB-KW"/>
</dbReference>
<dbReference type="Gene3D" id="1.20.1050.10">
    <property type="match status" value="1"/>
</dbReference>
<accession>A0A158JTU0</accession>
<organism evidence="1 2">
    <name type="scientific">Caballeronia udeis</name>
    <dbReference type="NCBI Taxonomy" id="1232866"/>
    <lineage>
        <taxon>Bacteria</taxon>
        <taxon>Pseudomonadati</taxon>
        <taxon>Pseudomonadota</taxon>
        <taxon>Betaproteobacteria</taxon>
        <taxon>Burkholderiales</taxon>
        <taxon>Burkholderiaceae</taxon>
        <taxon>Caballeronia</taxon>
    </lineage>
</organism>
<evidence type="ECO:0000313" key="2">
    <source>
        <dbReference type="Proteomes" id="UP000054683"/>
    </source>
</evidence>